<reference evidence="3" key="2">
    <citation type="submission" date="2020-09" db="EMBL/GenBank/DDBJ databases">
        <authorList>
            <person name="Sun Q."/>
            <person name="Zhou Y."/>
        </authorList>
    </citation>
    <scope>NUCLEOTIDE SEQUENCE</scope>
    <source>
        <strain evidence="3">CGMCC 1.15360</strain>
    </source>
</reference>
<dbReference type="RefSeq" id="WP_066769781.1">
    <property type="nucleotide sequence ID" value="NZ_BMIP01000006.1"/>
</dbReference>
<dbReference type="AlphaFoldDB" id="A0A916Z5J2"/>
<dbReference type="GO" id="GO:0016491">
    <property type="term" value="F:oxidoreductase activity"/>
    <property type="evidence" value="ECO:0007669"/>
    <property type="project" value="UniProtKB-KW"/>
</dbReference>
<sequence length="261" mass="28175">METSGEAESLQYPDLKDRHVVVAGGTGDVGEGIVRAWLKTGAQVTVPSRTDGKIARFREAIADIAETDRLSFVTGVYDTFNGAQALADRIVEDHGAVTDVVAALGGWWQGKYLWDVPFEEWHRYFIDVSTAHFANARAWSPRLPAHGTYQLILGGASVKAVPKASIINMSQAGLLMMRRVLSAEVAGRHRVVSQILGPVVTRSRRRIDPQWLTNEQVGLASAGIAARPDADATDYASADKAEMLRTLRSLGLSPVGPEAVG</sequence>
<comment type="caution">
    <text evidence="3">The sequence shown here is derived from an EMBL/GenBank/DDBJ whole genome shotgun (WGS) entry which is preliminary data.</text>
</comment>
<evidence type="ECO:0000256" key="2">
    <source>
        <dbReference type="ARBA" id="ARBA00023002"/>
    </source>
</evidence>
<keyword evidence="4" id="KW-1185">Reference proteome</keyword>
<name>A0A916Z5J2_9SPHN</name>
<dbReference type="EMBL" id="BMIP01000006">
    <property type="protein sequence ID" value="GGD74893.1"/>
    <property type="molecule type" value="Genomic_DNA"/>
</dbReference>
<dbReference type="Gene3D" id="3.40.50.720">
    <property type="entry name" value="NAD(P)-binding Rossmann-like Domain"/>
    <property type="match status" value="1"/>
</dbReference>
<dbReference type="PANTHER" id="PTHR43669:SF3">
    <property type="entry name" value="ALCOHOL DEHYDROGENASE, PUTATIVE (AFU_ORTHOLOGUE AFUA_3G03445)-RELATED"/>
    <property type="match status" value="1"/>
</dbReference>
<dbReference type="Pfam" id="PF13561">
    <property type="entry name" value="adh_short_C2"/>
    <property type="match status" value="1"/>
</dbReference>
<dbReference type="InterPro" id="IPR002347">
    <property type="entry name" value="SDR_fam"/>
</dbReference>
<evidence type="ECO:0000313" key="3">
    <source>
        <dbReference type="EMBL" id="GGD74893.1"/>
    </source>
</evidence>
<dbReference type="SUPFAM" id="SSF51735">
    <property type="entry name" value="NAD(P)-binding Rossmann-fold domains"/>
    <property type="match status" value="1"/>
</dbReference>
<evidence type="ECO:0000313" key="4">
    <source>
        <dbReference type="Proteomes" id="UP000612349"/>
    </source>
</evidence>
<dbReference type="PANTHER" id="PTHR43669">
    <property type="entry name" value="5-KETO-D-GLUCONATE 5-REDUCTASE"/>
    <property type="match status" value="1"/>
</dbReference>
<evidence type="ECO:0008006" key="5">
    <source>
        <dbReference type="Google" id="ProtNLM"/>
    </source>
</evidence>
<organism evidence="3 4">
    <name type="scientific">Croceicoccus mobilis</name>
    <dbReference type="NCBI Taxonomy" id="1703339"/>
    <lineage>
        <taxon>Bacteria</taxon>
        <taxon>Pseudomonadati</taxon>
        <taxon>Pseudomonadota</taxon>
        <taxon>Alphaproteobacteria</taxon>
        <taxon>Sphingomonadales</taxon>
        <taxon>Erythrobacteraceae</taxon>
        <taxon>Croceicoccus</taxon>
    </lineage>
</organism>
<keyword evidence="2" id="KW-0560">Oxidoreductase</keyword>
<protein>
    <recommendedName>
        <fullName evidence="5">Short-chain dehydrogenase</fullName>
    </recommendedName>
</protein>
<accession>A0A916Z5J2</accession>
<reference evidence="3" key="1">
    <citation type="journal article" date="2014" name="Int. J. Syst. Evol. Microbiol.">
        <title>Complete genome sequence of Corynebacterium casei LMG S-19264T (=DSM 44701T), isolated from a smear-ripened cheese.</title>
        <authorList>
            <consortium name="US DOE Joint Genome Institute (JGI-PGF)"/>
            <person name="Walter F."/>
            <person name="Albersmeier A."/>
            <person name="Kalinowski J."/>
            <person name="Ruckert C."/>
        </authorList>
    </citation>
    <scope>NUCLEOTIDE SEQUENCE</scope>
    <source>
        <strain evidence="3">CGMCC 1.15360</strain>
    </source>
</reference>
<gene>
    <name evidence="3" type="ORF">GCM10010990_25670</name>
</gene>
<comment type="similarity">
    <text evidence="1">Belongs to the short-chain dehydrogenases/reductases (SDR) family.</text>
</comment>
<dbReference type="Proteomes" id="UP000612349">
    <property type="component" value="Unassembled WGS sequence"/>
</dbReference>
<proteinExistence type="inferred from homology"/>
<dbReference type="InterPro" id="IPR036291">
    <property type="entry name" value="NAD(P)-bd_dom_sf"/>
</dbReference>
<evidence type="ECO:0000256" key="1">
    <source>
        <dbReference type="ARBA" id="ARBA00006484"/>
    </source>
</evidence>